<proteinExistence type="predicted"/>
<evidence type="ECO:0000313" key="3">
    <source>
        <dbReference type="EMBL" id="KOO42799.1"/>
    </source>
</evidence>
<dbReference type="OrthoDB" id="9757771at2"/>
<evidence type="ECO:0000259" key="1">
    <source>
        <dbReference type="Pfam" id="PF00501"/>
    </source>
</evidence>
<evidence type="ECO:0000313" key="4">
    <source>
        <dbReference type="Proteomes" id="UP000037558"/>
    </source>
</evidence>
<name>A0A0M0KVF9_9BACI</name>
<dbReference type="InterPro" id="IPR042099">
    <property type="entry name" value="ANL_N_sf"/>
</dbReference>
<dbReference type="GO" id="GO:0016878">
    <property type="term" value="F:acid-thiol ligase activity"/>
    <property type="evidence" value="ECO:0007669"/>
    <property type="project" value="UniProtKB-ARBA"/>
</dbReference>
<dbReference type="InterPro" id="IPR045851">
    <property type="entry name" value="AMP-bd_C_sf"/>
</dbReference>
<dbReference type="PATRIC" id="fig|284581.3.peg.2860"/>
<dbReference type="InterPro" id="IPR025110">
    <property type="entry name" value="AMP-bd_C"/>
</dbReference>
<dbReference type="PANTHER" id="PTHR43767">
    <property type="entry name" value="LONG-CHAIN-FATTY-ACID--COA LIGASE"/>
    <property type="match status" value="1"/>
</dbReference>
<dbReference type="Proteomes" id="UP000037558">
    <property type="component" value="Unassembled WGS sequence"/>
</dbReference>
<sequence>MSMMQEILTKRAEKTPHLEALVGGTTRYTFKQYNERVNQMAHYLMSLGVQKGNMVGILCKNNHPVPTIMMAAIKIGAVPVPFSWQLTAFELEDLLQTAKPTVLFYDEEFADHVKNAKENQIVPHMIQAEKGFHTTEAYEQIFAEHSMEEPSVSLTGEETAFMLFTSGTTGNAKGCMITHDGLDAYFKEAAKRPVKEGGRFLAVHPLFHMSGILNLFNSITSGITIIFEIDSTPKTIWDTIEREGIHMMLGFPSVYTYMLEELKERGGKPETFKYAAAGGTKVPASLIYEYEKQGIFMMEGYGSTEAWVVSAWRHDMGESKADSVGKAVPGVQIKIADPDTGETLPQGEVGEIMVKSPYVFKGYWNNEEATEQVFTDGWFHMGDAGKLDSDGFLYIMGRYKDVIVRGGDNVYPIQLEEIIQHMDGVLEVAVIGIPDDFWGEIPRAYVVKDANSSLTEKDVIANLQSRVADYKVPQVEFVRELPKNTLGKIVKRELKDLVLGALQ</sequence>
<dbReference type="Pfam" id="PF13193">
    <property type="entry name" value="AMP-binding_C"/>
    <property type="match status" value="1"/>
</dbReference>
<keyword evidence="4" id="KW-1185">Reference proteome</keyword>
<reference evidence="4" key="1">
    <citation type="submission" date="2015-08" db="EMBL/GenBank/DDBJ databases">
        <title>Fjat-14210 dsm16467.</title>
        <authorList>
            <person name="Liu B."/>
            <person name="Wang J."/>
            <person name="Zhu Y."/>
            <person name="Liu G."/>
            <person name="Chen Q."/>
            <person name="Chen Z."/>
            <person name="Lan J."/>
            <person name="Che J."/>
            <person name="Ge C."/>
            <person name="Shi H."/>
            <person name="Pan Z."/>
            <person name="Liu X."/>
        </authorList>
    </citation>
    <scope>NUCLEOTIDE SEQUENCE [LARGE SCALE GENOMIC DNA]</scope>
    <source>
        <strain evidence="4">DSM 16467</strain>
    </source>
</reference>
<dbReference type="RefSeq" id="WP_053402598.1">
    <property type="nucleotide sequence ID" value="NZ_LILC01000023.1"/>
</dbReference>
<dbReference type="Pfam" id="PF00501">
    <property type="entry name" value="AMP-binding"/>
    <property type="match status" value="1"/>
</dbReference>
<feature type="domain" description="AMP-dependent synthetase/ligase" evidence="1">
    <location>
        <begin position="9"/>
        <end position="364"/>
    </location>
</feature>
<dbReference type="AlphaFoldDB" id="A0A0M0KVF9"/>
<keyword evidence="3" id="KW-0436">Ligase</keyword>
<evidence type="ECO:0000259" key="2">
    <source>
        <dbReference type="Pfam" id="PF13193"/>
    </source>
</evidence>
<dbReference type="InterPro" id="IPR020845">
    <property type="entry name" value="AMP-binding_CS"/>
</dbReference>
<dbReference type="InterPro" id="IPR000873">
    <property type="entry name" value="AMP-dep_synth/lig_dom"/>
</dbReference>
<protein>
    <submittedName>
        <fullName evidence="3">Acyl--CoA ligase</fullName>
    </submittedName>
</protein>
<gene>
    <name evidence="3" type="ORF">AMD01_16785</name>
</gene>
<organism evidence="3 4">
    <name type="scientific">Priestia koreensis</name>
    <dbReference type="NCBI Taxonomy" id="284581"/>
    <lineage>
        <taxon>Bacteria</taxon>
        <taxon>Bacillati</taxon>
        <taxon>Bacillota</taxon>
        <taxon>Bacilli</taxon>
        <taxon>Bacillales</taxon>
        <taxon>Bacillaceae</taxon>
        <taxon>Priestia</taxon>
    </lineage>
</organism>
<feature type="domain" description="AMP-binding enzyme C-terminal" evidence="2">
    <location>
        <begin position="415"/>
        <end position="488"/>
    </location>
</feature>
<dbReference type="InterPro" id="IPR050237">
    <property type="entry name" value="ATP-dep_AMP-bd_enzyme"/>
</dbReference>
<dbReference type="PROSITE" id="PS00455">
    <property type="entry name" value="AMP_BINDING"/>
    <property type="match status" value="1"/>
</dbReference>
<comment type="caution">
    <text evidence="3">The sequence shown here is derived from an EMBL/GenBank/DDBJ whole genome shotgun (WGS) entry which is preliminary data.</text>
</comment>
<accession>A0A0M0KVF9</accession>
<dbReference type="STRING" id="284581.AMD01_16785"/>
<dbReference type="Gene3D" id="3.30.300.30">
    <property type="match status" value="1"/>
</dbReference>
<dbReference type="PANTHER" id="PTHR43767:SF1">
    <property type="entry name" value="NONRIBOSOMAL PEPTIDE SYNTHASE PES1 (EUROFUNG)-RELATED"/>
    <property type="match status" value="1"/>
</dbReference>
<dbReference type="SUPFAM" id="SSF56801">
    <property type="entry name" value="Acetyl-CoA synthetase-like"/>
    <property type="match status" value="1"/>
</dbReference>
<dbReference type="EMBL" id="LILC01000023">
    <property type="protein sequence ID" value="KOO42799.1"/>
    <property type="molecule type" value="Genomic_DNA"/>
</dbReference>
<dbReference type="Gene3D" id="3.40.50.12780">
    <property type="entry name" value="N-terminal domain of ligase-like"/>
    <property type="match status" value="1"/>
</dbReference>